<evidence type="ECO:0000256" key="1">
    <source>
        <dbReference type="ARBA" id="ARBA00004496"/>
    </source>
</evidence>
<protein>
    <submittedName>
        <fullName evidence="10">Putative kinesin</fullName>
    </submittedName>
</protein>
<keyword evidence="4 6" id="KW-0067">ATP-binding</keyword>
<keyword evidence="2" id="KW-0963">Cytoplasm</keyword>
<evidence type="ECO:0000259" key="9">
    <source>
        <dbReference type="PROSITE" id="PS50067"/>
    </source>
</evidence>
<feature type="domain" description="Kinesin motor" evidence="9">
    <location>
        <begin position="180"/>
        <end position="429"/>
    </location>
</feature>
<dbReference type="PROSITE" id="PS50067">
    <property type="entry name" value="KINESIN_MOTOR_2"/>
    <property type="match status" value="1"/>
</dbReference>
<evidence type="ECO:0000256" key="6">
    <source>
        <dbReference type="PROSITE-ProRule" id="PRU00283"/>
    </source>
</evidence>
<dbReference type="GO" id="GO:0051231">
    <property type="term" value="P:spindle elongation"/>
    <property type="evidence" value="ECO:0007669"/>
    <property type="project" value="TreeGrafter"/>
</dbReference>
<dbReference type="SUPFAM" id="SSF52540">
    <property type="entry name" value="P-loop containing nucleoside triphosphate hydrolases"/>
    <property type="match status" value="1"/>
</dbReference>
<dbReference type="InterPro" id="IPR027417">
    <property type="entry name" value="P-loop_NTPase"/>
</dbReference>
<evidence type="ECO:0000256" key="4">
    <source>
        <dbReference type="ARBA" id="ARBA00022840"/>
    </source>
</evidence>
<feature type="binding site" evidence="6">
    <location>
        <begin position="180"/>
        <end position="187"/>
    </location>
    <ligand>
        <name>ATP</name>
        <dbReference type="ChEBI" id="CHEBI:30616"/>
    </ligand>
</feature>
<proteinExistence type="inferred from homology"/>
<dbReference type="GO" id="GO:0005737">
    <property type="term" value="C:cytoplasm"/>
    <property type="evidence" value="ECO:0007669"/>
    <property type="project" value="UniProtKB-SubCell"/>
</dbReference>
<gene>
    <name evidence="10" type="ORF">TVY486_0804460</name>
</gene>
<dbReference type="SMART" id="SM00129">
    <property type="entry name" value="KISc"/>
    <property type="match status" value="1"/>
</dbReference>
<dbReference type="PRINTS" id="PR00380">
    <property type="entry name" value="KINESINHEAVY"/>
</dbReference>
<evidence type="ECO:0000256" key="8">
    <source>
        <dbReference type="SAM" id="MobiDB-lite"/>
    </source>
</evidence>
<dbReference type="Gene3D" id="3.40.850.10">
    <property type="entry name" value="Kinesin motor domain"/>
    <property type="match status" value="1"/>
</dbReference>
<name>G0U183_TRYVY</name>
<feature type="compositionally biased region" description="Polar residues" evidence="8">
    <location>
        <begin position="1"/>
        <end position="24"/>
    </location>
</feature>
<dbReference type="EMBL" id="HE573024">
    <property type="protein sequence ID" value="CCC49838.1"/>
    <property type="molecule type" value="Genomic_DNA"/>
</dbReference>
<organism evidence="10">
    <name type="scientific">Trypanosoma vivax (strain Y486)</name>
    <dbReference type="NCBI Taxonomy" id="1055687"/>
    <lineage>
        <taxon>Eukaryota</taxon>
        <taxon>Discoba</taxon>
        <taxon>Euglenozoa</taxon>
        <taxon>Kinetoplastea</taxon>
        <taxon>Metakinetoplastina</taxon>
        <taxon>Trypanosomatida</taxon>
        <taxon>Trypanosomatidae</taxon>
        <taxon>Trypanosoma</taxon>
        <taxon>Duttonella</taxon>
    </lineage>
</organism>
<keyword evidence="3 6" id="KW-0547">Nucleotide-binding</keyword>
<dbReference type="GO" id="GO:0005875">
    <property type="term" value="C:microtubule associated complex"/>
    <property type="evidence" value="ECO:0007669"/>
    <property type="project" value="TreeGrafter"/>
</dbReference>
<comment type="similarity">
    <text evidence="6">Belongs to the TRAFAC class myosin-kinesin ATPase superfamily. Kinesin family.</text>
</comment>
<dbReference type="Pfam" id="PF00225">
    <property type="entry name" value="Kinesin"/>
    <property type="match status" value="1"/>
</dbReference>
<evidence type="ECO:0000256" key="2">
    <source>
        <dbReference type="ARBA" id="ARBA00022490"/>
    </source>
</evidence>
<dbReference type="InterPro" id="IPR036961">
    <property type="entry name" value="Kinesin_motor_dom_sf"/>
</dbReference>
<dbReference type="GO" id="GO:0005524">
    <property type="term" value="F:ATP binding"/>
    <property type="evidence" value="ECO:0007669"/>
    <property type="project" value="UniProtKB-UniRule"/>
</dbReference>
<feature type="region of interest" description="Disordered" evidence="8">
    <location>
        <begin position="1"/>
        <end position="67"/>
    </location>
</feature>
<dbReference type="VEuPathDB" id="TriTrypDB:TvY486_0804460"/>
<keyword evidence="6" id="KW-0505">Motor protein</keyword>
<evidence type="ECO:0000256" key="7">
    <source>
        <dbReference type="SAM" id="Coils"/>
    </source>
</evidence>
<dbReference type="GO" id="GO:0007052">
    <property type="term" value="P:mitotic spindle organization"/>
    <property type="evidence" value="ECO:0007669"/>
    <property type="project" value="TreeGrafter"/>
</dbReference>
<dbReference type="InterPro" id="IPR001752">
    <property type="entry name" value="Kinesin_motor_dom"/>
</dbReference>
<dbReference type="InterPro" id="IPR027640">
    <property type="entry name" value="Kinesin-like_fam"/>
</dbReference>
<keyword evidence="5 7" id="KW-0175">Coiled coil</keyword>
<dbReference type="PANTHER" id="PTHR47969">
    <property type="entry name" value="CHROMOSOME-ASSOCIATED KINESIN KIF4A-RELATED"/>
    <property type="match status" value="1"/>
</dbReference>
<dbReference type="PANTHER" id="PTHR47969:SF15">
    <property type="entry name" value="CHROMOSOME-ASSOCIATED KINESIN KIF4A-RELATED"/>
    <property type="match status" value="1"/>
</dbReference>
<dbReference type="GO" id="GO:0003777">
    <property type="term" value="F:microtubule motor activity"/>
    <property type="evidence" value="ECO:0007669"/>
    <property type="project" value="InterPro"/>
</dbReference>
<evidence type="ECO:0000256" key="3">
    <source>
        <dbReference type="ARBA" id="ARBA00022741"/>
    </source>
</evidence>
<reference evidence="10" key="1">
    <citation type="journal article" date="2012" name="Proc. Natl. Acad. Sci. U.S.A.">
        <title>Antigenic diversity is generated by distinct evolutionary mechanisms in African trypanosome species.</title>
        <authorList>
            <person name="Jackson A.P."/>
            <person name="Berry A."/>
            <person name="Aslett M."/>
            <person name="Allison H.C."/>
            <person name="Burton P."/>
            <person name="Vavrova-Anderson J."/>
            <person name="Brown R."/>
            <person name="Browne H."/>
            <person name="Corton N."/>
            <person name="Hauser H."/>
            <person name="Gamble J."/>
            <person name="Gilderthorp R."/>
            <person name="Marcello L."/>
            <person name="McQuillan J."/>
            <person name="Otto T.D."/>
            <person name="Quail M.A."/>
            <person name="Sanders M.J."/>
            <person name="van Tonder A."/>
            <person name="Ginger M.L."/>
            <person name="Field M.C."/>
            <person name="Barry J.D."/>
            <person name="Hertz-Fowler C."/>
            <person name="Berriman M."/>
        </authorList>
    </citation>
    <scope>NUCLEOTIDE SEQUENCE</scope>
    <source>
        <strain evidence="10">Y486</strain>
    </source>
</reference>
<dbReference type="AlphaFoldDB" id="G0U183"/>
<evidence type="ECO:0000313" key="10">
    <source>
        <dbReference type="EMBL" id="CCC49838.1"/>
    </source>
</evidence>
<dbReference type="GO" id="GO:0007018">
    <property type="term" value="P:microtubule-based movement"/>
    <property type="evidence" value="ECO:0007669"/>
    <property type="project" value="InterPro"/>
</dbReference>
<feature type="coiled-coil region" evidence="7">
    <location>
        <begin position="475"/>
        <end position="568"/>
    </location>
</feature>
<dbReference type="GO" id="GO:0008017">
    <property type="term" value="F:microtubule binding"/>
    <property type="evidence" value="ECO:0007669"/>
    <property type="project" value="InterPro"/>
</dbReference>
<comment type="subcellular location">
    <subcellularLocation>
        <location evidence="1">Cytoplasm</location>
    </subcellularLocation>
</comment>
<feature type="coiled-coil region" evidence="7">
    <location>
        <begin position="684"/>
        <end position="771"/>
    </location>
</feature>
<sequence length="965" mass="107392">MEFRRTNSSRLPLSSTHFARQPSTPKKGCNSARRPSAPGTPPKIPQAPATAALQSSAHGHTLPRPDGFRRCSSSASVDLLQCNQSLGVLSRENICAEEGSSVGGKKHKLPSTLYTKTGGNGRVNVYARVRDFSKEGGEGPNQLAVHTWDNKVEITVPSKGTYTFTLDGSFWSVGSLDTEGQTGSGKTYTMFGPSNSLGTAERGLVPGVCDMIFERVASGLQKGIVCRVSVSMVEVYLEDIFDLFDNRKSVTLHKNYKDNSYRAVDAKMIHVRCYKDVEALLLKAEPLRTFAATAIHSRSSRAHTLFQLELHTRFDSADIAPRVARILLADLAGCERIKLAHTDHGIPFEEARNINLSLLSLGSCIEAVSVRKKATQNIPEFRNSTLTKLLKEYIGGNSVSAIVVTVAPGTRDARLSVQSLRFADRAMKVMSHARINTVPPSASGEGAGVPAEGDINLFKRKKEALHEEFHMQGVLQKLHHKITVLEEQLMSAADDEVVARLREEIGAYQKSLADADMKLNEQRRVLYANEAILEEQVKEMNAKMQEMREEHEEAVENILDDERRLNAERMNVWQEEHNERVIIVLLESRTICQHLMGFVGYTSAVNSRLAAKLLETEEELSTADKLVDEMQNALEELGDVSKVNENELRGYVESLRGEVGKLKGEAESKQGAYERDIAQQGELRSSLEAVLAERERQLEDLETQHRQLHESRLESEARLNDRITAYERDIAQQGELRSSLEAVLAERERQLEDLETQHRQLHESRLESEARLNDRITAYERDIAVAYSRSEAEKQVSEQLVLSLNVDLLNNKSHAEFVEKCFICALSHVDSFVNEIVNAFSEKIQSALLYNSAVTIVCIEDLLAVRSERQQLLSEVMSLRVSVKAFKSSNYKRRTTVLALAESVQDIVSGIVSEMSDDDLPLEGITFSTAGCTTFESLSGNLNNGSRDSVVTRSNLEFECTPGDR</sequence>
<evidence type="ECO:0000256" key="5">
    <source>
        <dbReference type="ARBA" id="ARBA00023054"/>
    </source>
</evidence>
<accession>G0U183</accession>